<gene>
    <name evidence="2" type="ORF">EDD53_0249</name>
</gene>
<evidence type="ECO:0000256" key="1">
    <source>
        <dbReference type="SAM" id="Coils"/>
    </source>
</evidence>
<evidence type="ECO:0000313" key="3">
    <source>
        <dbReference type="Proteomes" id="UP000269689"/>
    </source>
</evidence>
<proteinExistence type="predicted"/>
<sequence>MQMSNSPVDELAQIKNSIAELRAREHALETRFVQLRNSGPFSGFAGELVIEQTAHEVFDIAKLPDTVLNDPRFYSLRQVTSVRIEPHEETNSHALFAQVTRELPCPASPHS</sequence>
<comment type="caution">
    <text evidence="2">The sequence shown here is derived from an EMBL/GenBank/DDBJ whole genome shotgun (WGS) entry which is preliminary data.</text>
</comment>
<evidence type="ECO:0000313" key="2">
    <source>
        <dbReference type="EMBL" id="RPE71136.1"/>
    </source>
</evidence>
<dbReference type="EMBL" id="RKQK01000001">
    <property type="protein sequence ID" value="RPE71136.1"/>
    <property type="molecule type" value="Genomic_DNA"/>
</dbReference>
<accession>A0A3N4UKE6</accession>
<dbReference type="Proteomes" id="UP000269689">
    <property type="component" value="Unassembled WGS sequence"/>
</dbReference>
<protein>
    <submittedName>
        <fullName evidence="2">Uncharacterized protein</fullName>
    </submittedName>
</protein>
<name>A0A3N4UKE6_9RHOB</name>
<reference evidence="2 3" key="1">
    <citation type="submission" date="2018-11" db="EMBL/GenBank/DDBJ databases">
        <title>Genomic Encyclopedia of Type Strains, Phase IV (KMG-IV): sequencing the most valuable type-strain genomes for metagenomic binning, comparative biology and taxonomic classification.</title>
        <authorList>
            <person name="Goeker M."/>
        </authorList>
    </citation>
    <scope>NUCLEOTIDE SEQUENCE [LARGE SCALE GENOMIC DNA]</scope>
    <source>
        <strain evidence="2 3">DSM 104731</strain>
    </source>
</reference>
<keyword evidence="3" id="KW-1185">Reference proteome</keyword>
<dbReference type="AlphaFoldDB" id="A0A3N4UKE6"/>
<keyword evidence="1" id="KW-0175">Coiled coil</keyword>
<feature type="coiled-coil region" evidence="1">
    <location>
        <begin position="11"/>
        <end position="38"/>
    </location>
</feature>
<organism evidence="2 3">
    <name type="scientific">Pacificibacter maritimus</name>
    <dbReference type="NCBI Taxonomy" id="762213"/>
    <lineage>
        <taxon>Bacteria</taxon>
        <taxon>Pseudomonadati</taxon>
        <taxon>Pseudomonadota</taxon>
        <taxon>Alphaproteobacteria</taxon>
        <taxon>Rhodobacterales</taxon>
        <taxon>Roseobacteraceae</taxon>
        <taxon>Pacificibacter</taxon>
    </lineage>
</organism>